<keyword evidence="2" id="KW-1185">Reference proteome</keyword>
<reference evidence="2" key="1">
    <citation type="submission" date="2017-02" db="EMBL/GenBank/DDBJ databases">
        <authorList>
            <person name="Daims H."/>
        </authorList>
    </citation>
    <scope>NUCLEOTIDE SEQUENCE [LARGE SCALE GENOMIC DNA]</scope>
</reference>
<dbReference type="AlphaFoldDB" id="A0A1R4H4E4"/>
<protein>
    <submittedName>
        <fullName evidence="1">Uncharacterized protein</fullName>
    </submittedName>
</protein>
<evidence type="ECO:0000313" key="1">
    <source>
        <dbReference type="EMBL" id="SJM91089.1"/>
    </source>
</evidence>
<organism evidence="1 2">
    <name type="scientific">Crenothrix polyspora</name>
    <dbReference type="NCBI Taxonomy" id="360316"/>
    <lineage>
        <taxon>Bacteria</taxon>
        <taxon>Pseudomonadati</taxon>
        <taxon>Pseudomonadota</taxon>
        <taxon>Gammaproteobacteria</taxon>
        <taxon>Methylococcales</taxon>
        <taxon>Crenotrichaceae</taxon>
        <taxon>Crenothrix</taxon>
    </lineage>
</organism>
<dbReference type="EMBL" id="FUKI01000081">
    <property type="protein sequence ID" value="SJM91089.1"/>
    <property type="molecule type" value="Genomic_DNA"/>
</dbReference>
<name>A0A1R4H4E4_9GAMM</name>
<accession>A0A1R4H4E4</accession>
<evidence type="ECO:0000313" key="2">
    <source>
        <dbReference type="Proteomes" id="UP000195667"/>
    </source>
</evidence>
<dbReference type="Proteomes" id="UP000195667">
    <property type="component" value="Unassembled WGS sequence"/>
</dbReference>
<proteinExistence type="predicted"/>
<gene>
    <name evidence="1" type="ORF">CRENPOLYSF1_1710005</name>
</gene>
<sequence length="38" mass="4468">MKKYLLGTFVFNEIISLYNDSLPYTFLNFKKSDLISTC</sequence>